<dbReference type="AlphaFoldDB" id="A0A4Y2FET8"/>
<evidence type="ECO:0000313" key="1">
    <source>
        <dbReference type="EMBL" id="GBM38805.1"/>
    </source>
</evidence>
<evidence type="ECO:0000313" key="2">
    <source>
        <dbReference type="Proteomes" id="UP000499080"/>
    </source>
</evidence>
<proteinExistence type="predicted"/>
<organism evidence="1 2">
    <name type="scientific">Araneus ventricosus</name>
    <name type="common">Orbweaver spider</name>
    <name type="synonym">Epeira ventricosa</name>
    <dbReference type="NCBI Taxonomy" id="182803"/>
    <lineage>
        <taxon>Eukaryota</taxon>
        <taxon>Metazoa</taxon>
        <taxon>Ecdysozoa</taxon>
        <taxon>Arthropoda</taxon>
        <taxon>Chelicerata</taxon>
        <taxon>Arachnida</taxon>
        <taxon>Araneae</taxon>
        <taxon>Araneomorphae</taxon>
        <taxon>Entelegynae</taxon>
        <taxon>Araneoidea</taxon>
        <taxon>Araneidae</taxon>
        <taxon>Araneus</taxon>
    </lineage>
</organism>
<dbReference type="EMBL" id="BGPR01000878">
    <property type="protein sequence ID" value="GBM38805.1"/>
    <property type="molecule type" value="Genomic_DNA"/>
</dbReference>
<sequence length="97" mass="11314">MLPVRIRKIFFLKSGLEPLEPKSKLWKEHTIYLGKKVEINMLLRLELSPSKGIHTNRGRIADCSTVRNRQHKRITLTCLSTWIYLNDLTVSTINRAL</sequence>
<gene>
    <name evidence="1" type="ORF">AVEN_108746_1</name>
</gene>
<dbReference type="Proteomes" id="UP000499080">
    <property type="component" value="Unassembled WGS sequence"/>
</dbReference>
<keyword evidence="2" id="KW-1185">Reference proteome</keyword>
<reference evidence="1 2" key="1">
    <citation type="journal article" date="2019" name="Sci. Rep.">
        <title>Orb-weaving spider Araneus ventricosus genome elucidates the spidroin gene catalogue.</title>
        <authorList>
            <person name="Kono N."/>
            <person name="Nakamura H."/>
            <person name="Ohtoshi R."/>
            <person name="Moran D.A.P."/>
            <person name="Shinohara A."/>
            <person name="Yoshida Y."/>
            <person name="Fujiwara M."/>
            <person name="Mori M."/>
            <person name="Tomita M."/>
            <person name="Arakawa K."/>
        </authorList>
    </citation>
    <scope>NUCLEOTIDE SEQUENCE [LARGE SCALE GENOMIC DNA]</scope>
</reference>
<comment type="caution">
    <text evidence="1">The sequence shown here is derived from an EMBL/GenBank/DDBJ whole genome shotgun (WGS) entry which is preliminary data.</text>
</comment>
<accession>A0A4Y2FET8</accession>
<name>A0A4Y2FET8_ARAVE</name>
<protein>
    <submittedName>
        <fullName evidence="1">Uncharacterized protein</fullName>
    </submittedName>
</protein>